<proteinExistence type="predicted"/>
<protein>
    <submittedName>
        <fullName evidence="1">Uncharacterized protein</fullName>
    </submittedName>
</protein>
<evidence type="ECO:0000313" key="2">
    <source>
        <dbReference type="Proteomes" id="UP000002164"/>
    </source>
</evidence>
<evidence type="ECO:0000313" key="1">
    <source>
        <dbReference type="EMBL" id="ACA41647.1"/>
    </source>
</evidence>
<dbReference type="HOGENOM" id="CLU_3119487_0_0_9"/>
<dbReference type="Proteomes" id="UP000002164">
    <property type="component" value="Chromosome"/>
</dbReference>
<dbReference type="KEGG" id="lsp:Bsph_4186"/>
<dbReference type="AlphaFoldDB" id="B1HX71"/>
<organism evidence="1 2">
    <name type="scientific">Lysinibacillus sphaericus (strain C3-41)</name>
    <dbReference type="NCBI Taxonomy" id="444177"/>
    <lineage>
        <taxon>Bacteria</taxon>
        <taxon>Bacillati</taxon>
        <taxon>Bacillota</taxon>
        <taxon>Bacilli</taxon>
        <taxon>Bacillales</taxon>
        <taxon>Bacillaceae</taxon>
        <taxon>Lysinibacillus</taxon>
    </lineage>
</organism>
<dbReference type="EMBL" id="CP000817">
    <property type="protein sequence ID" value="ACA41647.1"/>
    <property type="molecule type" value="Genomic_DNA"/>
</dbReference>
<gene>
    <name evidence="1" type="ordered locus">Bsph_4186</name>
</gene>
<accession>B1HX71</accession>
<sequence length="50" mass="5952">MNNALLLNKFLKIIFNEIENFHFNQFLGCAIQQISHLKNLNYLKMRALTK</sequence>
<name>B1HX71_LYSSC</name>
<reference evidence="1 2" key="1">
    <citation type="journal article" date="2008" name="J. Bacteriol.">
        <title>Complete genome sequence of the mosquitocidal bacterium Bacillus sphaericus C3-41 and comparison with those of closely related Bacillus species.</title>
        <authorList>
            <person name="Hu X."/>
            <person name="Fan W."/>
            <person name="Han B."/>
            <person name="Liu H."/>
            <person name="Zheng D."/>
            <person name="Li Q."/>
            <person name="Dong W."/>
            <person name="Yan J."/>
            <person name="Gao M."/>
            <person name="Berry C."/>
            <person name="Yuan Z."/>
        </authorList>
    </citation>
    <scope>NUCLEOTIDE SEQUENCE [LARGE SCALE GENOMIC DNA]</scope>
    <source>
        <strain evidence="1 2">C3-41</strain>
    </source>
</reference>
<dbReference type="EnsemblBacteria" id="ACA41647">
    <property type="protein sequence ID" value="ACA41647"/>
    <property type="gene ID" value="Bsph_4186"/>
</dbReference>